<feature type="compositionally biased region" description="Acidic residues" evidence="7">
    <location>
        <begin position="497"/>
        <end position="507"/>
    </location>
</feature>
<evidence type="ECO:0000256" key="2">
    <source>
        <dbReference type="ARBA" id="ARBA00004496"/>
    </source>
</evidence>
<feature type="compositionally biased region" description="Basic and acidic residues" evidence="7">
    <location>
        <begin position="226"/>
        <end position="236"/>
    </location>
</feature>
<feature type="region of interest" description="Disordered" evidence="7">
    <location>
        <begin position="1"/>
        <end position="54"/>
    </location>
</feature>
<dbReference type="PANTHER" id="PTHR15240:SF1">
    <property type="entry name" value="CAVEOLAE-ASSOCIATED PROTEIN 2"/>
    <property type="match status" value="1"/>
</dbReference>
<proteinExistence type="inferred from homology"/>
<reference evidence="8" key="1">
    <citation type="submission" date="2021-01" db="EMBL/GenBank/DDBJ databases">
        <authorList>
            <person name="Zahm M."/>
            <person name="Roques C."/>
            <person name="Cabau C."/>
            <person name="Klopp C."/>
            <person name="Donnadieu C."/>
            <person name="Jouanno E."/>
            <person name="Lampietro C."/>
            <person name="Louis A."/>
            <person name="Herpin A."/>
            <person name="Echchiki A."/>
            <person name="Berthelot C."/>
            <person name="Parey E."/>
            <person name="Roest-Crollius H."/>
            <person name="Braasch I."/>
            <person name="Postlethwait J."/>
            <person name="Bobe J."/>
            <person name="Montfort J."/>
            <person name="Bouchez O."/>
            <person name="Begum T."/>
            <person name="Mejri S."/>
            <person name="Adams A."/>
            <person name="Chen W.-J."/>
            <person name="Guiguen Y."/>
        </authorList>
    </citation>
    <scope>NUCLEOTIDE SEQUENCE</scope>
    <source>
        <strain evidence="8">YG-15Mar2019-1</strain>
        <tissue evidence="8">Brain</tissue>
    </source>
</reference>
<dbReference type="Proteomes" id="UP001046870">
    <property type="component" value="Chromosome 15"/>
</dbReference>
<keyword evidence="9" id="KW-1185">Reference proteome</keyword>
<feature type="compositionally biased region" description="Basic and acidic residues" evidence="7">
    <location>
        <begin position="469"/>
        <end position="496"/>
    </location>
</feature>
<protein>
    <recommendedName>
        <fullName evidence="10">Serum deprivation-response protein</fullName>
    </recommendedName>
</protein>
<feature type="compositionally biased region" description="Basic and acidic residues" evidence="7">
    <location>
        <begin position="1"/>
        <end position="10"/>
    </location>
</feature>
<evidence type="ECO:0000313" key="8">
    <source>
        <dbReference type="EMBL" id="KAG7463785.1"/>
    </source>
</evidence>
<keyword evidence="5" id="KW-0472">Membrane</keyword>
<feature type="compositionally biased region" description="Basic and acidic residues" evidence="7">
    <location>
        <begin position="339"/>
        <end position="351"/>
    </location>
</feature>
<dbReference type="OrthoDB" id="8910748at2759"/>
<comment type="caution">
    <text evidence="8">The sequence shown here is derived from an EMBL/GenBank/DDBJ whole genome shotgun (WGS) entry which is preliminary data.</text>
</comment>
<dbReference type="GO" id="GO:0005901">
    <property type="term" value="C:caveola"/>
    <property type="evidence" value="ECO:0007669"/>
    <property type="project" value="UniProtKB-SubCell"/>
</dbReference>
<evidence type="ECO:0000256" key="6">
    <source>
        <dbReference type="SAM" id="Coils"/>
    </source>
</evidence>
<evidence type="ECO:0000256" key="3">
    <source>
        <dbReference type="ARBA" id="ARBA00008836"/>
    </source>
</evidence>
<organism evidence="8 9">
    <name type="scientific">Megalops atlanticus</name>
    <name type="common">Tarpon</name>
    <name type="synonym">Clupea gigantea</name>
    <dbReference type="NCBI Taxonomy" id="7932"/>
    <lineage>
        <taxon>Eukaryota</taxon>
        <taxon>Metazoa</taxon>
        <taxon>Chordata</taxon>
        <taxon>Craniata</taxon>
        <taxon>Vertebrata</taxon>
        <taxon>Euteleostomi</taxon>
        <taxon>Actinopterygii</taxon>
        <taxon>Neopterygii</taxon>
        <taxon>Teleostei</taxon>
        <taxon>Elopiformes</taxon>
        <taxon>Megalopidae</taxon>
        <taxon>Megalops</taxon>
    </lineage>
</organism>
<evidence type="ECO:0000313" key="9">
    <source>
        <dbReference type="Proteomes" id="UP001046870"/>
    </source>
</evidence>
<keyword evidence="4" id="KW-0963">Cytoplasm</keyword>
<dbReference type="InterPro" id="IPR026752">
    <property type="entry name" value="Cavin_fam"/>
</dbReference>
<dbReference type="PANTHER" id="PTHR15240">
    <property type="entry name" value="CAVIN"/>
    <property type="match status" value="1"/>
</dbReference>
<accession>A0A9D3T759</accession>
<dbReference type="EMBL" id="JAFDVH010000015">
    <property type="protein sequence ID" value="KAG7463785.1"/>
    <property type="molecule type" value="Genomic_DNA"/>
</dbReference>
<comment type="subcellular location">
    <subcellularLocation>
        <location evidence="2">Cytoplasm</location>
    </subcellularLocation>
    <subcellularLocation>
        <location evidence="1">Membrane</location>
        <location evidence="1">Caveola</location>
    </subcellularLocation>
</comment>
<dbReference type="AlphaFoldDB" id="A0A9D3T759"/>
<sequence length="568" mass="62973">MGEDALRTERSSVAGLHESQDLVVPSPSPVRSSPAQSLSRAAGGAAASSRAGEGQGQVHAITVLTLLDKLVNMLDTVQENQLKIERRQAGLELAVRGVQNDVIKLSKNHTSTSNTVSKLLEKSRKVSLHSREVRDRMDRQAEQVKRLEASHAHLLKRNNFKVLIFQEEKEIPASVFVKNPAPLPCEALDEVPADTNRSQEEALQTIELSSDEEPEPDREEEEAELADEHLEKSRAEKIKRSSLKKVDSLKKAFSRQNIEKKMNKIGSKIVSPEKREKIKKSLSHSGKSPSLKLPPLTFGIGKKGKGGESTSQEEGTPAVDASIELAPINGLGEEEEEHSEPVECKAEADSMEKEEEVPSPSASGVDDEPSVKEDEIPEGTLSTPLSQEDPALPSTPQPQKQEEEVEPEKGEKEELIQENESYIEEEVEKDVKEERESVTEVEKEDEDKENPKEEMAQAEQENDGGQNAPEKESHVEVEEMEHSQENSQEEKETHEEADQEGGEENEEEKLGKVEVEEKKDGDLNVQGEEETPVVVEKEAVEEQNPHEERMSPVEALAQPESLMVQQAS</sequence>
<evidence type="ECO:0000256" key="5">
    <source>
        <dbReference type="ARBA" id="ARBA00023136"/>
    </source>
</evidence>
<feature type="compositionally biased region" description="Basic and acidic residues" evidence="7">
    <location>
        <begin position="508"/>
        <end position="522"/>
    </location>
</feature>
<feature type="compositionally biased region" description="Basic and acidic residues" evidence="7">
    <location>
        <begin position="429"/>
        <end position="441"/>
    </location>
</feature>
<feature type="compositionally biased region" description="Low complexity" evidence="7">
    <location>
        <begin position="23"/>
        <end position="52"/>
    </location>
</feature>
<evidence type="ECO:0008006" key="10">
    <source>
        <dbReference type="Google" id="ProtNLM"/>
    </source>
</evidence>
<feature type="compositionally biased region" description="Acidic residues" evidence="7">
    <location>
        <begin position="209"/>
        <end position="225"/>
    </location>
</feature>
<evidence type="ECO:0000256" key="7">
    <source>
        <dbReference type="SAM" id="MobiDB-lite"/>
    </source>
</evidence>
<feature type="compositionally biased region" description="Basic and acidic residues" evidence="7">
    <location>
        <begin position="535"/>
        <end position="551"/>
    </location>
</feature>
<dbReference type="Pfam" id="PF15237">
    <property type="entry name" value="PTRF_SDPR"/>
    <property type="match status" value="1"/>
</dbReference>
<name>A0A9D3T759_MEGAT</name>
<keyword evidence="6" id="KW-0175">Coiled coil</keyword>
<evidence type="ECO:0000256" key="1">
    <source>
        <dbReference type="ARBA" id="ARBA00004345"/>
    </source>
</evidence>
<feature type="coiled-coil region" evidence="6">
    <location>
        <begin position="130"/>
        <end position="157"/>
    </location>
</feature>
<evidence type="ECO:0000256" key="4">
    <source>
        <dbReference type="ARBA" id="ARBA00022490"/>
    </source>
</evidence>
<dbReference type="GO" id="GO:0005080">
    <property type="term" value="F:protein kinase C binding"/>
    <property type="evidence" value="ECO:0007669"/>
    <property type="project" value="TreeGrafter"/>
</dbReference>
<feature type="region of interest" description="Disordered" evidence="7">
    <location>
        <begin position="194"/>
        <end position="236"/>
    </location>
</feature>
<comment type="similarity">
    <text evidence="3">Belongs to the CAVIN family.</text>
</comment>
<gene>
    <name evidence="8" type="ORF">MATL_G00180340</name>
</gene>
<dbReference type="GO" id="GO:0005737">
    <property type="term" value="C:cytoplasm"/>
    <property type="evidence" value="ECO:0007669"/>
    <property type="project" value="UniProtKB-SubCell"/>
</dbReference>
<feature type="region of interest" description="Disordered" evidence="7">
    <location>
        <begin position="263"/>
        <end position="568"/>
    </location>
</feature>